<dbReference type="EMBL" id="CAXAMN010024217">
    <property type="protein sequence ID" value="CAK9084653.1"/>
    <property type="molecule type" value="Genomic_DNA"/>
</dbReference>
<evidence type="ECO:0000313" key="3">
    <source>
        <dbReference type="Proteomes" id="UP001642484"/>
    </source>
</evidence>
<organism evidence="2 3">
    <name type="scientific">Durusdinium trenchii</name>
    <dbReference type="NCBI Taxonomy" id="1381693"/>
    <lineage>
        <taxon>Eukaryota</taxon>
        <taxon>Sar</taxon>
        <taxon>Alveolata</taxon>
        <taxon>Dinophyceae</taxon>
        <taxon>Suessiales</taxon>
        <taxon>Symbiodiniaceae</taxon>
        <taxon>Durusdinium</taxon>
    </lineage>
</organism>
<gene>
    <name evidence="2" type="ORF">CCMP2556_LOCUS41149</name>
</gene>
<accession>A0ABP0QAH0</accession>
<feature type="compositionally biased region" description="Basic residues" evidence="1">
    <location>
        <begin position="293"/>
        <end position="307"/>
    </location>
</feature>
<reference evidence="2 3" key="1">
    <citation type="submission" date="2024-02" db="EMBL/GenBank/DDBJ databases">
        <authorList>
            <person name="Chen Y."/>
            <person name="Shah S."/>
            <person name="Dougan E. K."/>
            <person name="Thang M."/>
            <person name="Chan C."/>
        </authorList>
    </citation>
    <scope>NUCLEOTIDE SEQUENCE [LARGE SCALE GENOMIC DNA]</scope>
</reference>
<dbReference type="Proteomes" id="UP001642484">
    <property type="component" value="Unassembled WGS sequence"/>
</dbReference>
<name>A0ABP0QAH0_9DINO</name>
<sequence>MYKTDTGRNKLKELLRRHQDLKKVDAVIQRWHVRKARFDKKGGWYTRPWLMNERHWTKKMTDCAFEWAEKHNRKRKNPVHQEEEIGIVLDDEFMFRTESGESMSQQTTFGVEDEDMALLDNDFLPSSTAGQDALTGFAMEQAGMHLEEGHESLRADSSSFKLCYPSIKQNSSYKTLLPAFVEVCSRKLDNTAKVQETLNSINTDRAKELHGHLDSVTKQLKVHHQKMMDIQGDMLLDAKRDFEGDLQDLFSQITRLDVTLNNYICRSKQIKKPKNVPDNGGKGSNRRSPAGKAKAKAKGKAKSSAKKKSPENKEDK</sequence>
<evidence type="ECO:0000256" key="1">
    <source>
        <dbReference type="SAM" id="MobiDB-lite"/>
    </source>
</evidence>
<keyword evidence="3" id="KW-1185">Reference proteome</keyword>
<evidence type="ECO:0000313" key="2">
    <source>
        <dbReference type="EMBL" id="CAK9084653.1"/>
    </source>
</evidence>
<protein>
    <submittedName>
        <fullName evidence="2">Uncharacterized protein</fullName>
    </submittedName>
</protein>
<comment type="caution">
    <text evidence="2">The sequence shown here is derived from an EMBL/GenBank/DDBJ whole genome shotgun (WGS) entry which is preliminary data.</text>
</comment>
<proteinExistence type="predicted"/>
<feature type="region of interest" description="Disordered" evidence="1">
    <location>
        <begin position="271"/>
        <end position="316"/>
    </location>
</feature>